<proteinExistence type="predicted"/>
<evidence type="ECO:0000256" key="1">
    <source>
        <dbReference type="ARBA" id="ARBA00022801"/>
    </source>
</evidence>
<dbReference type="PANTHER" id="PTHR43283:SF11">
    <property type="entry name" value="BETA-LACTAMASE-RELATED DOMAIN-CONTAINING PROTEIN"/>
    <property type="match status" value="1"/>
</dbReference>
<name>A0A542DMA6_AMYCI</name>
<dbReference type="RefSeq" id="WP_141999836.1">
    <property type="nucleotide sequence ID" value="NZ_VFML01000001.1"/>
</dbReference>
<dbReference type="Gene3D" id="3.40.710.10">
    <property type="entry name" value="DD-peptidase/beta-lactamase superfamily"/>
    <property type="match status" value="1"/>
</dbReference>
<dbReference type="AlphaFoldDB" id="A0A542DMA6"/>
<dbReference type="OrthoDB" id="9809635at2"/>
<keyword evidence="4" id="KW-1185">Reference proteome</keyword>
<dbReference type="InterPro" id="IPR001466">
    <property type="entry name" value="Beta-lactam-related"/>
</dbReference>
<reference evidence="3 4" key="1">
    <citation type="submission" date="2019-06" db="EMBL/GenBank/DDBJ databases">
        <title>Sequencing the genomes of 1000 actinobacteria strains.</title>
        <authorList>
            <person name="Klenk H.-P."/>
        </authorList>
    </citation>
    <scope>NUCLEOTIDE SEQUENCE [LARGE SCALE GENOMIC DNA]</scope>
    <source>
        <strain evidence="3 4">DSM 45679</strain>
    </source>
</reference>
<organism evidence="3 4">
    <name type="scientific">Amycolatopsis cihanbeyliensis</name>
    <dbReference type="NCBI Taxonomy" id="1128664"/>
    <lineage>
        <taxon>Bacteria</taxon>
        <taxon>Bacillati</taxon>
        <taxon>Actinomycetota</taxon>
        <taxon>Actinomycetes</taxon>
        <taxon>Pseudonocardiales</taxon>
        <taxon>Pseudonocardiaceae</taxon>
        <taxon>Amycolatopsis</taxon>
    </lineage>
</organism>
<dbReference type="InterPro" id="IPR012338">
    <property type="entry name" value="Beta-lactam/transpept-like"/>
</dbReference>
<gene>
    <name evidence="3" type="ORF">FB471_3896</name>
</gene>
<accession>A0A542DMA6</accession>
<evidence type="ECO:0000259" key="2">
    <source>
        <dbReference type="Pfam" id="PF00144"/>
    </source>
</evidence>
<feature type="domain" description="Beta-lactamase-related" evidence="2">
    <location>
        <begin position="68"/>
        <end position="406"/>
    </location>
</feature>
<evidence type="ECO:0000313" key="3">
    <source>
        <dbReference type="EMBL" id="TQJ04115.1"/>
    </source>
</evidence>
<dbReference type="EMBL" id="VFML01000001">
    <property type="protein sequence ID" value="TQJ04115.1"/>
    <property type="molecule type" value="Genomic_DNA"/>
</dbReference>
<keyword evidence="1" id="KW-0378">Hydrolase</keyword>
<evidence type="ECO:0000313" key="4">
    <source>
        <dbReference type="Proteomes" id="UP000320876"/>
    </source>
</evidence>
<comment type="caution">
    <text evidence="3">The sequence shown here is derived from an EMBL/GenBank/DDBJ whole genome shotgun (WGS) entry which is preliminary data.</text>
</comment>
<protein>
    <submittedName>
        <fullName evidence="3">CubicO group peptidase (Beta-lactamase class C family)</fullName>
    </submittedName>
</protein>
<dbReference type="SUPFAM" id="SSF56601">
    <property type="entry name" value="beta-lactamase/transpeptidase-like"/>
    <property type="match status" value="1"/>
</dbReference>
<dbReference type="Proteomes" id="UP000320876">
    <property type="component" value="Unassembled WGS sequence"/>
</dbReference>
<dbReference type="PANTHER" id="PTHR43283">
    <property type="entry name" value="BETA-LACTAMASE-RELATED"/>
    <property type="match status" value="1"/>
</dbReference>
<dbReference type="InterPro" id="IPR050789">
    <property type="entry name" value="Diverse_Enzym_Activities"/>
</dbReference>
<sequence>MRGVVSRRCALGTLGGLAATVFAPGTGHAGPRFPTLREGTPEQVGLDPVALGELDEVIAAGLGPGPESTFPGAVLLVARNGVLVKHAAYGHAQTHRDGAPLRKPVEMRPDTVFDLASCTKVLATTAAMMTLVDDGRVRLDDPLARWLPGFPGGVTVRRLLTHTAGLWEWQPTYLWATRPSAAIHYVSGLPLRYEIGAGRHYSDLGFMLLGELVRRCTGLRLDEYVRVRIHRPLRMMSTGYRPPGRHRFAATSNGNPFERNMIATGEPYPILGERGVDDFRRWREHTLSGEVNDGNAAYAFHGVAGHAGLFGTARDIAVFAQSLLNGGGYGTRRLFSAEIIAEFTRDQFEPGQGLGFWTHRFRGVPGLGGGGFGHAGFTGTEFAADPDTGLLVVLLTNRQHPDQPYAGLGPTWLAVREALGRAARG</sequence>
<dbReference type="GO" id="GO:0016787">
    <property type="term" value="F:hydrolase activity"/>
    <property type="evidence" value="ECO:0007669"/>
    <property type="project" value="UniProtKB-KW"/>
</dbReference>
<dbReference type="Pfam" id="PF00144">
    <property type="entry name" value="Beta-lactamase"/>
    <property type="match status" value="1"/>
</dbReference>